<keyword evidence="6 16" id="KW-0645">Protease</keyword>
<keyword evidence="4 16" id="KW-0132">Cell division</keyword>
<proteinExistence type="inferred from homology"/>
<dbReference type="Gene3D" id="3.30.450.330">
    <property type="match status" value="1"/>
</dbReference>
<evidence type="ECO:0000256" key="2">
    <source>
        <dbReference type="ARBA" id="ARBA00022475"/>
    </source>
</evidence>
<organism evidence="19 20">
    <name type="scientific">Thiomicrorhabdus heinhorstiae</name>
    <dbReference type="NCBI Taxonomy" id="2748010"/>
    <lineage>
        <taxon>Bacteria</taxon>
        <taxon>Pseudomonadati</taxon>
        <taxon>Pseudomonadota</taxon>
        <taxon>Gammaproteobacteria</taxon>
        <taxon>Thiotrichales</taxon>
        <taxon>Piscirickettsiaceae</taxon>
        <taxon>Thiomicrorhabdus</taxon>
    </lineage>
</organism>
<keyword evidence="2 16" id="KW-1003">Cell membrane</keyword>
<evidence type="ECO:0000313" key="20">
    <source>
        <dbReference type="Proteomes" id="UP001193680"/>
    </source>
</evidence>
<dbReference type="InterPro" id="IPR037532">
    <property type="entry name" value="FtsI_transpept"/>
</dbReference>
<evidence type="ECO:0000256" key="7">
    <source>
        <dbReference type="ARBA" id="ARBA00022692"/>
    </source>
</evidence>
<keyword evidence="10 16" id="KW-0573">Peptidoglycan synthesis</keyword>
<dbReference type="PANTHER" id="PTHR30627:SF1">
    <property type="entry name" value="PEPTIDOGLYCAN D,D-TRANSPEPTIDASE FTSI"/>
    <property type="match status" value="1"/>
</dbReference>
<keyword evidence="14 16" id="KW-0131">Cell cycle</keyword>
<evidence type="ECO:0000256" key="9">
    <source>
        <dbReference type="ARBA" id="ARBA00022960"/>
    </source>
</evidence>
<dbReference type="InterPro" id="IPR001460">
    <property type="entry name" value="PCN-bd_Tpept"/>
</dbReference>
<dbReference type="InterPro" id="IPR005311">
    <property type="entry name" value="PBP_dimer"/>
</dbReference>
<evidence type="ECO:0000256" key="6">
    <source>
        <dbReference type="ARBA" id="ARBA00022670"/>
    </source>
</evidence>
<comment type="function">
    <text evidence="16">Catalyzes cross-linking of the peptidoglycan cell wall at the division septum.</text>
</comment>
<evidence type="ECO:0000256" key="14">
    <source>
        <dbReference type="ARBA" id="ARBA00023306"/>
    </source>
</evidence>
<dbReference type="PANTHER" id="PTHR30627">
    <property type="entry name" value="PEPTIDOGLYCAN D,D-TRANSPEPTIDASE"/>
    <property type="match status" value="1"/>
</dbReference>
<dbReference type="Pfam" id="PF00905">
    <property type="entry name" value="Transpeptidase"/>
    <property type="match status" value="1"/>
</dbReference>
<dbReference type="Gene3D" id="3.40.710.10">
    <property type="entry name" value="DD-peptidase/beta-lactamase superfamily"/>
    <property type="match status" value="1"/>
</dbReference>
<keyword evidence="13 16" id="KW-0717">Septation</keyword>
<feature type="domain" description="Penicillin-binding protein transpeptidase" evidence="17">
    <location>
        <begin position="330"/>
        <end position="626"/>
    </location>
</feature>
<comment type="pathway">
    <text evidence="16">Cell wall biogenesis; peptidoglycan biosynthesis.</text>
</comment>
<keyword evidence="9 16" id="KW-0133">Cell shape</keyword>
<evidence type="ECO:0000313" key="19">
    <source>
        <dbReference type="EMBL" id="MBF6058558.1"/>
    </source>
</evidence>
<evidence type="ECO:0000259" key="17">
    <source>
        <dbReference type="Pfam" id="PF00905"/>
    </source>
</evidence>
<dbReference type="HAMAP" id="MF_02080">
    <property type="entry name" value="FtsI_transpept"/>
    <property type="match status" value="1"/>
</dbReference>
<dbReference type="Gene3D" id="3.90.1310.10">
    <property type="entry name" value="Penicillin-binding protein 2a (Domain 2)"/>
    <property type="match status" value="2"/>
</dbReference>
<protein>
    <recommendedName>
        <fullName evidence="16">Peptidoglycan D,D-transpeptidase FtsI</fullName>
        <ecNumber evidence="16">3.4.16.4</ecNumber>
    </recommendedName>
    <alternativeName>
        <fullName evidence="16">Penicillin-binding protein 3</fullName>
        <shortName evidence="16">PBP-3</shortName>
    </alternativeName>
</protein>
<dbReference type="RefSeq" id="WP_185978703.1">
    <property type="nucleotide sequence ID" value="NZ_JACBGI020000021.1"/>
</dbReference>
<evidence type="ECO:0000256" key="12">
    <source>
        <dbReference type="ARBA" id="ARBA00023136"/>
    </source>
</evidence>
<evidence type="ECO:0000256" key="5">
    <source>
        <dbReference type="ARBA" id="ARBA00022645"/>
    </source>
</evidence>
<accession>A0ABS0BXN4</accession>
<dbReference type="Proteomes" id="UP001193680">
    <property type="component" value="Unassembled WGS sequence"/>
</dbReference>
<dbReference type="Pfam" id="PF03717">
    <property type="entry name" value="PBP_dimer"/>
    <property type="match status" value="2"/>
</dbReference>
<sequence length="650" mass="72904">MASEFRRDKVVFYLIVIGFLAVAVRAFYVQVLKTDFLRNEGDKRHVRNIEIPAPRGEIYDRNGMLLALSTPMASVWVDPKILLEYDRNYRSFLNVLGLNDAELVALAEKNRDKKLSFITQVNDSERLKILKELQLPGVYLKLIEMTLQRDGRKIVINKESPSLWVDMRLIERYRHSFALLAQVLGEPVKVVRKKIESHDKRRFLYLKRSLQPQIAERIDQLNLYGVYTQDEYKRYYPAAETSSHLIGFTNIDDRGLEGVELAYEDWLSGQPGKKQVIKDRAGHVVDFVRDVKASEAGKPIVLSLDERIQHFAYKALKETMIKHQARSAVSVVLDAKTGEILSMVSLPGYNPNDSSQRKGRAIRNRVITDLIEPGSTIKPFVIAKALDEGVITTDTVIDTAPGSVRIQGERITDTHNYGELTPHDIIEKSSNVGASKIALKLTAEQQREFWKELGFGQESGLYLPGENNGYLKPAQQWQPIDQASASFGYGFNINILSLAHAYLLFANRGEMLPLSLIKLQQPPQGVQLVKPQSAFDVLSMMESVVSKKGTAPLAQVPGYRVAGKTGTVHKTSRGGGYQQNTYMSLFAGVVPVSDPNMVMVVAINEPARGIYYGGAVAAPVFKEVMEQALRLRNVPPDQVETETHLVASHR</sequence>
<evidence type="ECO:0000256" key="8">
    <source>
        <dbReference type="ARBA" id="ARBA00022801"/>
    </source>
</evidence>
<evidence type="ECO:0000256" key="4">
    <source>
        <dbReference type="ARBA" id="ARBA00022618"/>
    </source>
</evidence>
<keyword evidence="7 16" id="KW-0812">Transmembrane</keyword>
<dbReference type="InterPro" id="IPR012338">
    <property type="entry name" value="Beta-lactam/transpept-like"/>
</dbReference>
<keyword evidence="15 16" id="KW-0961">Cell wall biogenesis/degradation</keyword>
<keyword evidence="3 16" id="KW-0997">Cell inner membrane</keyword>
<dbReference type="EMBL" id="JACBGI020000021">
    <property type="protein sequence ID" value="MBF6058558.1"/>
    <property type="molecule type" value="Genomic_DNA"/>
</dbReference>
<dbReference type="EC" id="3.4.16.4" evidence="16"/>
<reference evidence="19 20" key="2">
    <citation type="submission" date="2020-11" db="EMBL/GenBank/DDBJ databases">
        <title>Sulfur oxidizing isolate from Hospital Hole Sinkhole.</title>
        <authorList>
            <person name="Scott K.M."/>
        </authorList>
    </citation>
    <scope>NUCLEOTIDE SEQUENCE [LARGE SCALE GENOMIC DNA]</scope>
    <source>
        <strain evidence="19 20">HH1</strain>
    </source>
</reference>
<keyword evidence="11 16" id="KW-1133">Transmembrane helix</keyword>
<evidence type="ECO:0000256" key="13">
    <source>
        <dbReference type="ARBA" id="ARBA00023210"/>
    </source>
</evidence>
<evidence type="ECO:0000256" key="11">
    <source>
        <dbReference type="ARBA" id="ARBA00022989"/>
    </source>
</evidence>
<feature type="active site" description="Acyl-ester intermediate" evidence="16">
    <location>
        <position position="375"/>
    </location>
</feature>
<dbReference type="InterPro" id="IPR036138">
    <property type="entry name" value="PBP_dimer_sf"/>
</dbReference>
<evidence type="ECO:0000259" key="18">
    <source>
        <dbReference type="Pfam" id="PF03717"/>
    </source>
</evidence>
<keyword evidence="12 16" id="KW-0472">Membrane</keyword>
<evidence type="ECO:0000256" key="1">
    <source>
        <dbReference type="ARBA" id="ARBA00004370"/>
    </source>
</evidence>
<evidence type="ECO:0000256" key="10">
    <source>
        <dbReference type="ARBA" id="ARBA00022984"/>
    </source>
</evidence>
<evidence type="ECO:0000256" key="15">
    <source>
        <dbReference type="ARBA" id="ARBA00023316"/>
    </source>
</evidence>
<comment type="similarity">
    <text evidence="16">Belongs to the transpeptidase family. FtsI subfamily.</text>
</comment>
<gene>
    <name evidence="16" type="primary">ftsI</name>
    <name evidence="19" type="ORF">H8792_009420</name>
</gene>
<keyword evidence="5 16" id="KW-0121">Carboxypeptidase</keyword>
<keyword evidence="8 16" id="KW-0378">Hydrolase</keyword>
<dbReference type="InterPro" id="IPR050515">
    <property type="entry name" value="Beta-lactam/transpept"/>
</dbReference>
<comment type="subcellular location">
    <subcellularLocation>
        <location evidence="1">Membrane</location>
    </subcellularLocation>
</comment>
<comment type="caution">
    <text evidence="19">The sequence shown here is derived from an EMBL/GenBank/DDBJ whole genome shotgun (WGS) entry which is preliminary data.</text>
</comment>
<name>A0ABS0BXN4_9GAMM</name>
<feature type="domain" description="Penicillin-binding protein dimerisation" evidence="18">
    <location>
        <begin position="148"/>
        <end position="285"/>
    </location>
</feature>
<reference evidence="19 20" key="1">
    <citation type="submission" date="2020-06" db="EMBL/GenBank/DDBJ databases">
        <authorList>
            <person name="Scott K."/>
        </authorList>
    </citation>
    <scope>NUCLEOTIDE SEQUENCE [LARGE SCALE GENOMIC DNA]</scope>
    <source>
        <strain evidence="19 20">HH1</strain>
    </source>
</reference>
<evidence type="ECO:0000256" key="3">
    <source>
        <dbReference type="ARBA" id="ARBA00022519"/>
    </source>
</evidence>
<comment type="catalytic activity">
    <reaction evidence="16">
        <text>Preferential cleavage: (Ac)2-L-Lys-D-Ala-|-D-Ala. Also transpeptidation of peptidyl-alanyl moieties that are N-acyl substituents of D-alanine.</text>
        <dbReference type="EC" id="3.4.16.4"/>
    </reaction>
</comment>
<evidence type="ECO:0000256" key="16">
    <source>
        <dbReference type="HAMAP-Rule" id="MF_02080"/>
    </source>
</evidence>
<keyword evidence="20" id="KW-1185">Reference proteome</keyword>
<feature type="domain" description="Penicillin-binding protein dimerisation" evidence="18">
    <location>
        <begin position="51"/>
        <end position="140"/>
    </location>
</feature>
<dbReference type="SUPFAM" id="SSF56601">
    <property type="entry name" value="beta-lactamase/transpeptidase-like"/>
    <property type="match status" value="1"/>
</dbReference>
<dbReference type="SUPFAM" id="SSF56519">
    <property type="entry name" value="Penicillin binding protein dimerisation domain"/>
    <property type="match status" value="2"/>
</dbReference>